<evidence type="ECO:0000256" key="2">
    <source>
        <dbReference type="ARBA" id="ARBA00022448"/>
    </source>
</evidence>
<dbReference type="SUPFAM" id="SSF48371">
    <property type="entry name" value="ARM repeat"/>
    <property type="match status" value="1"/>
</dbReference>
<evidence type="ECO:0000256" key="3">
    <source>
        <dbReference type="ARBA" id="ARBA00022781"/>
    </source>
</evidence>
<gene>
    <name evidence="6" type="ORF">STCU_03778</name>
</gene>
<evidence type="ECO:0000259" key="5">
    <source>
        <dbReference type="Pfam" id="PF11698"/>
    </source>
</evidence>
<dbReference type="Gene3D" id="1.25.40.150">
    <property type="entry name" value="V-type ATPase, subunit H, C-terminal domain"/>
    <property type="match status" value="1"/>
</dbReference>
<organism evidence="6 7">
    <name type="scientific">Strigomonas culicis</name>
    <dbReference type="NCBI Taxonomy" id="28005"/>
    <lineage>
        <taxon>Eukaryota</taxon>
        <taxon>Discoba</taxon>
        <taxon>Euglenozoa</taxon>
        <taxon>Kinetoplastea</taxon>
        <taxon>Metakinetoplastina</taxon>
        <taxon>Trypanosomatida</taxon>
        <taxon>Trypanosomatidae</taxon>
        <taxon>Strigomonadinae</taxon>
        <taxon>Strigomonas</taxon>
    </lineage>
</organism>
<dbReference type="Proteomes" id="UP000015354">
    <property type="component" value="Unassembled WGS sequence"/>
</dbReference>
<dbReference type="Pfam" id="PF03224">
    <property type="entry name" value="V-ATPase_H_N"/>
    <property type="match status" value="1"/>
</dbReference>
<accession>S9W4V8</accession>
<keyword evidence="3" id="KW-0375">Hydrogen ion transport</keyword>
<dbReference type="InterPro" id="IPR038497">
    <property type="entry name" value="ATPase_V1-cplx_hsu_C_sf"/>
</dbReference>
<proteinExistence type="inferred from homology"/>
<reference evidence="6 7" key="1">
    <citation type="journal article" date="2013" name="PLoS ONE">
        <title>Predicting the Proteins of Angomonas deanei, Strigomonas culicis and Their Respective Endosymbionts Reveals New Aspects of the Trypanosomatidae Family.</title>
        <authorList>
            <person name="Motta M.C."/>
            <person name="Martins A.C."/>
            <person name="de Souza S.S."/>
            <person name="Catta-Preta C.M."/>
            <person name="Silva R."/>
            <person name="Klein C.C."/>
            <person name="de Almeida L.G."/>
            <person name="de Lima Cunha O."/>
            <person name="Ciapina L.P."/>
            <person name="Brocchi M."/>
            <person name="Colabardini A.C."/>
            <person name="de Araujo Lima B."/>
            <person name="Machado C.R."/>
            <person name="de Almeida Soares C.M."/>
            <person name="Probst C.M."/>
            <person name="de Menezes C.B."/>
            <person name="Thompson C.E."/>
            <person name="Bartholomeu D.C."/>
            <person name="Gradia D.F."/>
            <person name="Pavoni D.P."/>
            <person name="Grisard E.C."/>
            <person name="Fantinatti-Garboggini F."/>
            <person name="Marchini F.K."/>
            <person name="Rodrigues-Luiz G.F."/>
            <person name="Wagner G."/>
            <person name="Goldman G.H."/>
            <person name="Fietto J.L."/>
            <person name="Elias M.C."/>
            <person name="Goldman M.H."/>
            <person name="Sagot M.F."/>
            <person name="Pereira M."/>
            <person name="Stoco P.H."/>
            <person name="de Mendonca-Neto R.P."/>
            <person name="Teixeira S.M."/>
            <person name="Maciel T.E."/>
            <person name="de Oliveira Mendes T.A."/>
            <person name="Urmenyi T.P."/>
            <person name="de Souza W."/>
            <person name="Schenkman S."/>
            <person name="de Vasconcelos A.T."/>
        </authorList>
    </citation>
    <scope>NUCLEOTIDE SEQUENCE [LARGE SCALE GENOMIC DNA]</scope>
</reference>
<evidence type="ECO:0000313" key="7">
    <source>
        <dbReference type="Proteomes" id="UP000015354"/>
    </source>
</evidence>
<dbReference type="AlphaFoldDB" id="S9W4V8"/>
<keyword evidence="7" id="KW-1185">Reference proteome</keyword>
<keyword evidence="2" id="KW-0813">Transport</keyword>
<protein>
    <submittedName>
        <fullName evidence="6">V-type H+-transporting ATPase 54 kD subunit</fullName>
    </submittedName>
</protein>
<dbReference type="EMBL" id="ATMH01003778">
    <property type="protein sequence ID" value="EPY30925.1"/>
    <property type="molecule type" value="Genomic_DNA"/>
</dbReference>
<feature type="domain" description="ATPase V1 complex subunit H C-terminal" evidence="5">
    <location>
        <begin position="363"/>
        <end position="458"/>
    </location>
</feature>
<evidence type="ECO:0000256" key="1">
    <source>
        <dbReference type="ARBA" id="ARBA00008613"/>
    </source>
</evidence>
<dbReference type="PIRSF" id="PIRSF032184">
    <property type="entry name" value="ATPase_V1_H"/>
    <property type="match status" value="1"/>
</dbReference>
<dbReference type="PANTHER" id="PTHR10698">
    <property type="entry name" value="V-TYPE PROTON ATPASE SUBUNIT H"/>
    <property type="match status" value="1"/>
</dbReference>
<dbReference type="InterPro" id="IPR016024">
    <property type="entry name" value="ARM-type_fold"/>
</dbReference>
<comment type="similarity">
    <text evidence="1">Belongs to the V-ATPase H subunit family.</text>
</comment>
<comment type="caution">
    <text evidence="6">The sequence shown here is derived from an EMBL/GenBank/DDBJ whole genome shotgun (WGS) entry which is preliminary data.</text>
</comment>
<dbReference type="Pfam" id="PF11698">
    <property type="entry name" value="V-ATPase_H_C"/>
    <property type="match status" value="1"/>
</dbReference>
<dbReference type="PANTHER" id="PTHR10698:SF0">
    <property type="entry name" value="V-TYPE PROTON ATPASE SUBUNIT H"/>
    <property type="match status" value="1"/>
</dbReference>
<dbReference type="Gene3D" id="1.25.10.10">
    <property type="entry name" value="Leucine-rich Repeat Variant"/>
    <property type="match status" value="1"/>
</dbReference>
<evidence type="ECO:0000313" key="6">
    <source>
        <dbReference type="EMBL" id="EPY30925.1"/>
    </source>
</evidence>
<dbReference type="InterPro" id="IPR011987">
    <property type="entry name" value="ATPase_V1-cplx_hsu_C"/>
</dbReference>
<dbReference type="InterPro" id="IPR004908">
    <property type="entry name" value="ATPase_V1-cplx_hsu"/>
</dbReference>
<name>S9W4V8_9TRYP</name>
<dbReference type="InterPro" id="IPR011989">
    <property type="entry name" value="ARM-like"/>
</dbReference>
<dbReference type="OrthoDB" id="10263554at2759"/>
<dbReference type="GO" id="GO:0046961">
    <property type="term" value="F:proton-transporting ATPase activity, rotational mechanism"/>
    <property type="evidence" value="ECO:0007669"/>
    <property type="project" value="InterPro"/>
</dbReference>
<dbReference type="GO" id="GO:0000221">
    <property type="term" value="C:vacuolar proton-transporting V-type ATPase, V1 domain"/>
    <property type="evidence" value="ECO:0007669"/>
    <property type="project" value="InterPro"/>
</dbReference>
<keyword evidence="4" id="KW-0406">Ion transport</keyword>
<sequence length="512" mass="57210">MPTLSPDAADTIRLVRELELLDETAIRLLEQLFTNRLDEELVNSLIHGKETAVAVALFKVCAGTHSVHIIGFALRFFADLVCVDSALGTQLGREDLYARFGANPAQQFLTTAQQYHDKLGITNPALYLAATALRHGDAAKNKDSFDLFFCFAKTAFAPDTLYVKDVEFTVQACVQLARSKALRHLFFDYDMMQYIPRLLTDIVSNDSASIIQLIYETLLLTWLLSFEYEGIVQLVRHRIIPQLHRVLQRVQKEKCVRVALMALWNMVEAERKYVQHQLNPNFTEWVDPGITVLAKLQERHDGAGGAHGAPIHGRRGPSLVAEMVSVGMIKTLNQLQRRKFGDEDILVLVEDLNRALEQNMEVLTSFSEYRGEVLSSYLEWTPVHTSAKFWKENAQKFEENNYEVLSVLGKLILETKSDVTLAVACHDLGEVVRYHPTGRNLLTLACLAGVKERVMTLIVPPARGDLEGGAALHAEDHGAGGGSLFSREAVAEVEVHLRPMSGHRDHASARGC</sequence>
<evidence type="ECO:0000256" key="4">
    <source>
        <dbReference type="ARBA" id="ARBA00023065"/>
    </source>
</evidence>